<dbReference type="FunFam" id="2.70.150.10:FF:000002">
    <property type="entry name" value="Copper-transporting ATPase 1, putative"/>
    <property type="match status" value="1"/>
</dbReference>
<keyword evidence="10" id="KW-0460">Magnesium</keyword>
<dbReference type="InterPro" id="IPR023214">
    <property type="entry name" value="HAD_sf"/>
</dbReference>
<keyword evidence="16" id="KW-0378">Hydrolase</keyword>
<dbReference type="NCBIfam" id="TIGR01512">
    <property type="entry name" value="ATPase-IB2_Cd"/>
    <property type="match status" value="1"/>
</dbReference>
<keyword evidence="13 14" id="KW-0472">Membrane</keyword>
<dbReference type="InterPro" id="IPR008250">
    <property type="entry name" value="ATPase_P-typ_transduc_dom_A_sf"/>
</dbReference>
<dbReference type="SFLD" id="SFLDF00027">
    <property type="entry name" value="p-type_atpase"/>
    <property type="match status" value="1"/>
</dbReference>
<organism evidence="16">
    <name type="scientific">hydrothermal vent metagenome</name>
    <dbReference type="NCBI Taxonomy" id="652676"/>
    <lineage>
        <taxon>unclassified sequences</taxon>
        <taxon>metagenomes</taxon>
        <taxon>ecological metagenomes</taxon>
    </lineage>
</organism>
<feature type="transmembrane region" description="Helical" evidence="14">
    <location>
        <begin position="54"/>
        <end position="79"/>
    </location>
</feature>
<dbReference type="InterPro" id="IPR018303">
    <property type="entry name" value="ATPase_P-typ_P_site"/>
</dbReference>
<evidence type="ECO:0000256" key="2">
    <source>
        <dbReference type="ARBA" id="ARBA00006024"/>
    </source>
</evidence>
<keyword evidence="6" id="KW-0479">Metal-binding</keyword>
<dbReference type="InterPro" id="IPR001757">
    <property type="entry name" value="P_typ_ATPase"/>
</dbReference>
<evidence type="ECO:0000256" key="10">
    <source>
        <dbReference type="ARBA" id="ARBA00022842"/>
    </source>
</evidence>
<dbReference type="Gene3D" id="3.40.50.1000">
    <property type="entry name" value="HAD superfamily/HAD-like"/>
    <property type="match status" value="1"/>
</dbReference>
<evidence type="ECO:0000256" key="12">
    <source>
        <dbReference type="ARBA" id="ARBA00022989"/>
    </source>
</evidence>
<dbReference type="PANTHER" id="PTHR48085">
    <property type="entry name" value="CADMIUM/ZINC-TRANSPORTING ATPASE HMA2-RELATED"/>
    <property type="match status" value="1"/>
</dbReference>
<dbReference type="InterPro" id="IPR023299">
    <property type="entry name" value="ATPase_P-typ_cyto_dom_N"/>
</dbReference>
<feature type="transmembrane region" description="Helical" evidence="14">
    <location>
        <begin position="261"/>
        <end position="285"/>
    </location>
</feature>
<evidence type="ECO:0000256" key="14">
    <source>
        <dbReference type="SAM" id="Phobius"/>
    </source>
</evidence>
<dbReference type="PANTHER" id="PTHR48085:SF5">
    <property type="entry name" value="CADMIUM_ZINC-TRANSPORTING ATPASE HMA4-RELATED"/>
    <property type="match status" value="1"/>
</dbReference>
<comment type="subcellular location">
    <subcellularLocation>
        <location evidence="1">Cell membrane</location>
        <topology evidence="1">Multi-pass membrane protein</topology>
    </subcellularLocation>
</comment>
<dbReference type="SUPFAM" id="SSF81653">
    <property type="entry name" value="Calcium ATPase, transduction domain A"/>
    <property type="match status" value="1"/>
</dbReference>
<name>A0A3B1DAM5_9ZZZZ</name>
<evidence type="ECO:0000256" key="13">
    <source>
        <dbReference type="ARBA" id="ARBA00023136"/>
    </source>
</evidence>
<dbReference type="SUPFAM" id="SSF81665">
    <property type="entry name" value="Calcium ATPase, transmembrane domain M"/>
    <property type="match status" value="1"/>
</dbReference>
<proteinExistence type="inferred from homology"/>
<dbReference type="GO" id="GO:0046872">
    <property type="term" value="F:metal ion binding"/>
    <property type="evidence" value="ECO:0007669"/>
    <property type="project" value="UniProtKB-KW"/>
</dbReference>
<dbReference type="GO" id="GO:0005524">
    <property type="term" value="F:ATP binding"/>
    <property type="evidence" value="ECO:0007669"/>
    <property type="project" value="UniProtKB-KW"/>
</dbReference>
<evidence type="ECO:0000256" key="3">
    <source>
        <dbReference type="ARBA" id="ARBA00022475"/>
    </source>
</evidence>
<keyword evidence="8" id="KW-0862">Zinc</keyword>
<dbReference type="AlphaFoldDB" id="A0A3B1DAM5"/>
<dbReference type="EMBL" id="UOGI01000216">
    <property type="protein sequence ID" value="VAX33893.1"/>
    <property type="molecule type" value="Genomic_DNA"/>
</dbReference>
<sequence length="617" mass="67701">QNYVYPDAEDLPLNDLRFWAVLMPYLIGYIIAGHDVVSGAVKGIINRDFFGENLLMTIATLGAFAIMEFPEAVGVMLFFKVGEYFEDRALNHSRRSIRKLLKIRPDYANLRKDGNTERVRPQDVQVGDLIMVKPGEKVPLDGVVEEGRTSMDTSALTGESMPRSLKEGDDVLSGMINRNALITIRVTRPFGESTVSKILDLVEKASAQKAPTEKFITKFSKVYTPAVVAGAFAMAVLPPILYQIPAFTSVFSHVETYPEWIYRALVFLVIACPCALVISIPLGFFGGIGAASRKGVLFKGSNYLEGFRDIRTMVFDKTGTLTEGVFKVTEVMSLNGFSKEEVLRYAAEAESQSNHPIAKSIMDARGEGTDESRIENYEEIPSHGVRAVVDGREILAGNDRILHMDGYDIDHDTCQVRGTVVHIVIAGKYAGYILLADKVRPEAREALKELRAKGVRKVVMLTGDGRDAAELVANELGIDEFHAELLPQDKIRIVRELEESIDGKRDKIGFVGDGINDAPVLVASDIGVAMGGLGSDAAIEAADVVLMKDRLTGLLDAMYISRRTRKIVFINITMALTIKGFFIIFGAFGMATMWEAVFADVGVAVLAVLNSTRILKA</sequence>
<evidence type="ECO:0000256" key="7">
    <source>
        <dbReference type="ARBA" id="ARBA00022741"/>
    </source>
</evidence>
<keyword evidence="5 14" id="KW-0812">Transmembrane</keyword>
<evidence type="ECO:0000256" key="1">
    <source>
        <dbReference type="ARBA" id="ARBA00004651"/>
    </source>
</evidence>
<dbReference type="InterPro" id="IPR044492">
    <property type="entry name" value="P_typ_ATPase_HD_dom"/>
</dbReference>
<evidence type="ECO:0000256" key="4">
    <source>
        <dbReference type="ARBA" id="ARBA00022553"/>
    </source>
</evidence>
<feature type="non-terminal residue" evidence="16">
    <location>
        <position position="1"/>
    </location>
</feature>
<evidence type="ECO:0000256" key="6">
    <source>
        <dbReference type="ARBA" id="ARBA00022723"/>
    </source>
</evidence>
<dbReference type="InterPro" id="IPR027256">
    <property type="entry name" value="P-typ_ATPase_IB"/>
</dbReference>
<dbReference type="SFLD" id="SFLDG00002">
    <property type="entry name" value="C1.7:_P-type_atpase_like"/>
    <property type="match status" value="1"/>
</dbReference>
<dbReference type="GO" id="GO:0016887">
    <property type="term" value="F:ATP hydrolysis activity"/>
    <property type="evidence" value="ECO:0007669"/>
    <property type="project" value="InterPro"/>
</dbReference>
<keyword evidence="3" id="KW-1003">Cell membrane</keyword>
<dbReference type="GO" id="GO:0015086">
    <property type="term" value="F:cadmium ion transmembrane transporter activity"/>
    <property type="evidence" value="ECO:0007669"/>
    <property type="project" value="TreeGrafter"/>
</dbReference>
<comment type="similarity">
    <text evidence="2">Belongs to the cation transport ATPase (P-type) (TC 3.A.3) family. Type IB subfamily.</text>
</comment>
<protein>
    <submittedName>
        <fullName evidence="16">Lead, cadmium, zinc and mercury transporting ATPase Copper-translocating P-type ATPase</fullName>
        <ecNumber evidence="16">3.6.3.3</ecNumber>
        <ecNumber evidence="16">3.6.3.4</ecNumber>
    </submittedName>
</protein>
<feature type="transmembrane region" description="Helical" evidence="14">
    <location>
        <begin position="568"/>
        <end position="590"/>
    </location>
</feature>
<feature type="transmembrane region" description="Helical" evidence="14">
    <location>
        <begin position="222"/>
        <end position="241"/>
    </location>
</feature>
<dbReference type="InterPro" id="IPR023298">
    <property type="entry name" value="ATPase_P-typ_TM_dom_sf"/>
</dbReference>
<keyword evidence="11" id="KW-1278">Translocase</keyword>
<dbReference type="EC" id="3.6.3.3" evidence="16"/>
<dbReference type="Pfam" id="PF00122">
    <property type="entry name" value="E1-E2_ATPase"/>
    <property type="match status" value="1"/>
</dbReference>
<keyword evidence="9" id="KW-0067">ATP-binding</keyword>
<dbReference type="Pfam" id="PF00702">
    <property type="entry name" value="Hydrolase"/>
    <property type="match status" value="1"/>
</dbReference>
<reference evidence="16" key="1">
    <citation type="submission" date="2018-06" db="EMBL/GenBank/DDBJ databases">
        <authorList>
            <person name="Zhirakovskaya E."/>
        </authorList>
    </citation>
    <scope>NUCLEOTIDE SEQUENCE</scope>
</reference>
<dbReference type="Gene3D" id="2.70.150.10">
    <property type="entry name" value="Calcium-transporting ATPase, cytoplasmic transduction domain A"/>
    <property type="match status" value="1"/>
</dbReference>
<feature type="transmembrane region" description="Helical" evidence="14">
    <location>
        <begin position="596"/>
        <end position="615"/>
    </location>
</feature>
<dbReference type="Gene3D" id="3.40.1110.10">
    <property type="entry name" value="Calcium-transporting ATPase, cytoplasmic domain N"/>
    <property type="match status" value="1"/>
</dbReference>
<dbReference type="SUPFAM" id="SSF56784">
    <property type="entry name" value="HAD-like"/>
    <property type="match status" value="1"/>
</dbReference>
<evidence type="ECO:0000256" key="8">
    <source>
        <dbReference type="ARBA" id="ARBA00022833"/>
    </source>
</evidence>
<feature type="transmembrane region" description="Helical" evidence="14">
    <location>
        <begin position="16"/>
        <end position="34"/>
    </location>
</feature>
<dbReference type="InterPro" id="IPR051014">
    <property type="entry name" value="Cation_Transport_ATPase_IB"/>
</dbReference>
<evidence type="ECO:0000256" key="9">
    <source>
        <dbReference type="ARBA" id="ARBA00022840"/>
    </source>
</evidence>
<dbReference type="PRINTS" id="PR00119">
    <property type="entry name" value="CATATPASE"/>
</dbReference>
<evidence type="ECO:0000259" key="15">
    <source>
        <dbReference type="Pfam" id="PF00122"/>
    </source>
</evidence>
<dbReference type="EC" id="3.6.3.4" evidence="16"/>
<dbReference type="GO" id="GO:0005886">
    <property type="term" value="C:plasma membrane"/>
    <property type="evidence" value="ECO:0007669"/>
    <property type="project" value="UniProtKB-SubCell"/>
</dbReference>
<keyword evidence="12 14" id="KW-1133">Transmembrane helix</keyword>
<dbReference type="FunFam" id="3.40.1110.10:FF:000066">
    <property type="entry name" value="Cadmium-translocating P-type ATPase"/>
    <property type="match status" value="1"/>
</dbReference>
<dbReference type="InterPro" id="IPR059000">
    <property type="entry name" value="ATPase_P-type_domA"/>
</dbReference>
<dbReference type="CDD" id="cd07548">
    <property type="entry name" value="P-type_ATPase-Cd_Zn_Co_like"/>
    <property type="match status" value="1"/>
</dbReference>
<accession>A0A3B1DAM5</accession>
<gene>
    <name evidence="16" type="ORF">MNBD_NITROSPIRAE03-184</name>
</gene>
<keyword evidence="4" id="KW-0597">Phosphoprotein</keyword>
<dbReference type="NCBIfam" id="TIGR01494">
    <property type="entry name" value="ATPase_P-type"/>
    <property type="match status" value="1"/>
</dbReference>
<dbReference type="PROSITE" id="PS00154">
    <property type="entry name" value="ATPASE_E1_E2"/>
    <property type="match status" value="1"/>
</dbReference>
<dbReference type="NCBIfam" id="TIGR01525">
    <property type="entry name" value="ATPase-IB_hvy"/>
    <property type="match status" value="1"/>
</dbReference>
<feature type="domain" description="P-type ATPase A" evidence="15">
    <location>
        <begin position="104"/>
        <end position="203"/>
    </location>
</feature>
<evidence type="ECO:0000256" key="11">
    <source>
        <dbReference type="ARBA" id="ARBA00022967"/>
    </source>
</evidence>
<evidence type="ECO:0000256" key="5">
    <source>
        <dbReference type="ARBA" id="ARBA00022692"/>
    </source>
</evidence>
<dbReference type="InterPro" id="IPR036412">
    <property type="entry name" value="HAD-like_sf"/>
</dbReference>
<dbReference type="GO" id="GO:0019829">
    <property type="term" value="F:ATPase-coupled monoatomic cation transmembrane transporter activity"/>
    <property type="evidence" value="ECO:0007669"/>
    <property type="project" value="InterPro"/>
</dbReference>
<keyword evidence="7" id="KW-0547">Nucleotide-binding</keyword>
<dbReference type="SFLD" id="SFLDS00003">
    <property type="entry name" value="Haloacid_Dehalogenase"/>
    <property type="match status" value="1"/>
</dbReference>
<evidence type="ECO:0000313" key="16">
    <source>
        <dbReference type="EMBL" id="VAX33893.1"/>
    </source>
</evidence>